<organism evidence="2 3">
    <name type="scientific">Shewanella gaetbuli</name>
    <dbReference type="NCBI Taxonomy" id="220752"/>
    <lineage>
        <taxon>Bacteria</taxon>
        <taxon>Pseudomonadati</taxon>
        <taxon>Pseudomonadota</taxon>
        <taxon>Gammaproteobacteria</taxon>
        <taxon>Alteromonadales</taxon>
        <taxon>Shewanellaceae</taxon>
        <taxon>Shewanella</taxon>
    </lineage>
</organism>
<evidence type="ECO:0000313" key="2">
    <source>
        <dbReference type="EMBL" id="MCL1143420.1"/>
    </source>
</evidence>
<dbReference type="Proteomes" id="UP001139333">
    <property type="component" value="Unassembled WGS sequence"/>
</dbReference>
<evidence type="ECO:0000313" key="3">
    <source>
        <dbReference type="Proteomes" id="UP001139333"/>
    </source>
</evidence>
<comment type="caution">
    <text evidence="2">The sequence shown here is derived from an EMBL/GenBank/DDBJ whole genome shotgun (WGS) entry which is preliminary data.</text>
</comment>
<dbReference type="InterPro" id="IPR051783">
    <property type="entry name" value="NAD(P)-dependent_oxidoreduct"/>
</dbReference>
<dbReference type="Gene3D" id="3.40.50.720">
    <property type="entry name" value="NAD(P)-binding Rossmann-like Domain"/>
    <property type="match status" value="1"/>
</dbReference>
<name>A0A9X2CM83_9GAMM</name>
<dbReference type="InterPro" id="IPR006115">
    <property type="entry name" value="6PGDH_NADP-bd"/>
</dbReference>
<dbReference type="GO" id="GO:0050661">
    <property type="term" value="F:NADP binding"/>
    <property type="evidence" value="ECO:0007669"/>
    <property type="project" value="InterPro"/>
</dbReference>
<evidence type="ECO:0000259" key="1">
    <source>
        <dbReference type="Pfam" id="PF03446"/>
    </source>
</evidence>
<keyword evidence="3" id="KW-1185">Reference proteome</keyword>
<dbReference type="SUPFAM" id="SSF51735">
    <property type="entry name" value="NAD(P)-binding Rossmann-fold domains"/>
    <property type="match status" value="1"/>
</dbReference>
<dbReference type="PANTHER" id="PTHR48079:SF6">
    <property type="entry name" value="NAD(P)-BINDING DOMAIN-CONTAINING PROTEIN-RELATED"/>
    <property type="match status" value="1"/>
</dbReference>
<sequence length="268" mass="29464">MQKVTIIGCGWFGFPLAKHLVDQGYIVKGTKRKKENLTALVDSGIIAYPLNLADEHLTDSIDELLDSDIIIINLPPGLRRGETHYLSHLNRLKSAIGSRQYQKLFFISTVGVYPSHDNVVTENDSQVHSPVSDILLQAEALFSSMANACIVRFAGLVGPKRHPGRFFAGKTDVSGADAIVNLVHLDDCVAAVSQLIKTANLAKVYNLCAPQHPTRAEFYTQASIHLGLQPPEFNQTPMASKTVDGQKITQELGYQYIYSDPIKMLDAC</sequence>
<protein>
    <submittedName>
        <fullName evidence="2">SDR family oxidoreductase</fullName>
    </submittedName>
</protein>
<reference evidence="2" key="1">
    <citation type="submission" date="2022-01" db="EMBL/GenBank/DDBJ databases">
        <title>Whole genome-based taxonomy of the Shewanellaceae.</title>
        <authorList>
            <person name="Martin-Rodriguez A.J."/>
        </authorList>
    </citation>
    <scope>NUCLEOTIDE SEQUENCE</scope>
    <source>
        <strain evidence="2">DSM 16422</strain>
    </source>
</reference>
<feature type="domain" description="6-phosphogluconate dehydrogenase NADP-binding" evidence="1">
    <location>
        <begin position="3"/>
        <end position="55"/>
    </location>
</feature>
<dbReference type="CDD" id="cd05266">
    <property type="entry name" value="SDR_a4"/>
    <property type="match status" value="1"/>
</dbReference>
<dbReference type="InterPro" id="IPR036291">
    <property type="entry name" value="NAD(P)-bd_dom_sf"/>
</dbReference>
<dbReference type="Pfam" id="PF03446">
    <property type="entry name" value="NAD_binding_2"/>
    <property type="match status" value="1"/>
</dbReference>
<dbReference type="RefSeq" id="WP_248996093.1">
    <property type="nucleotide sequence ID" value="NZ_JAKIKP010000008.1"/>
</dbReference>
<proteinExistence type="predicted"/>
<dbReference type="GO" id="GO:0004029">
    <property type="term" value="F:aldehyde dehydrogenase (NAD+) activity"/>
    <property type="evidence" value="ECO:0007669"/>
    <property type="project" value="TreeGrafter"/>
</dbReference>
<dbReference type="GO" id="GO:0005737">
    <property type="term" value="C:cytoplasm"/>
    <property type="evidence" value="ECO:0007669"/>
    <property type="project" value="TreeGrafter"/>
</dbReference>
<dbReference type="EMBL" id="JAKIKP010000008">
    <property type="protein sequence ID" value="MCL1143420.1"/>
    <property type="molecule type" value="Genomic_DNA"/>
</dbReference>
<gene>
    <name evidence="2" type="ORF">L2672_12005</name>
</gene>
<dbReference type="PANTHER" id="PTHR48079">
    <property type="entry name" value="PROTEIN YEEZ"/>
    <property type="match status" value="1"/>
</dbReference>
<dbReference type="AlphaFoldDB" id="A0A9X2CM83"/>
<accession>A0A9X2CM83</accession>